<evidence type="ECO:0000313" key="4">
    <source>
        <dbReference type="Proteomes" id="UP000002499"/>
    </source>
</evidence>
<dbReference type="PANTHER" id="PTHR43157:SF31">
    <property type="entry name" value="PHOSPHATIDYLINOSITOL-GLYCAN BIOSYNTHESIS CLASS F PROTEIN"/>
    <property type="match status" value="1"/>
</dbReference>
<gene>
    <name evidence="3" type="ORF">MAC_08439</name>
</gene>
<dbReference type="OrthoDB" id="542013at2759"/>
<keyword evidence="4" id="KW-1185">Reference proteome</keyword>
<evidence type="ECO:0000256" key="2">
    <source>
        <dbReference type="SAM" id="MobiDB-lite"/>
    </source>
</evidence>
<sequence>MAQFKALPYPDEDCAGRTVIITGANTGKSSSSNPPNSSQSLPPEARSPPSNTLAYTGLGLEAARHFVRLNATRVIIACRNVAKGAAAKADIESTTPRHGAIEVWQLDLCSFQSVKEFASRAAHLDRLDVLLNNAGIVVMHHELHDGYDTTTTVNVLSTLLLTLLLLPKLRQTASRFNITPRVTIVSSFGAFYASFPQRTAEDIFEEFKKDTYFYDRYNCTKLIQLMMVRRLAAAVDASGKGRVLVNAVNPGLCNTELFRRLFFPINIVCSILLAAFARSTEMGSRTLMAGVFAPEMHGKFMSNCEEEAWPSIMLGREGEALSSRVWGELLDIMEGIEPGVTENL</sequence>
<dbReference type="InterPro" id="IPR002347">
    <property type="entry name" value="SDR_fam"/>
</dbReference>
<dbReference type="AlphaFoldDB" id="E9EEZ1"/>
<evidence type="ECO:0000256" key="1">
    <source>
        <dbReference type="ARBA" id="ARBA00023002"/>
    </source>
</evidence>
<dbReference type="OMA" id="PQEEDCT"/>
<feature type="compositionally biased region" description="Low complexity" evidence="2">
    <location>
        <begin position="29"/>
        <end position="43"/>
    </location>
</feature>
<evidence type="ECO:0000313" key="3">
    <source>
        <dbReference type="EMBL" id="EFY85492.1"/>
    </source>
</evidence>
<feature type="region of interest" description="Disordered" evidence="2">
    <location>
        <begin position="24"/>
        <end position="50"/>
    </location>
</feature>
<dbReference type="SUPFAM" id="SSF51735">
    <property type="entry name" value="NAD(P)-binding Rossmann-fold domains"/>
    <property type="match status" value="1"/>
</dbReference>
<dbReference type="Pfam" id="PF00106">
    <property type="entry name" value="adh_short"/>
    <property type="match status" value="1"/>
</dbReference>
<dbReference type="GO" id="GO:0016491">
    <property type="term" value="F:oxidoreductase activity"/>
    <property type="evidence" value="ECO:0007669"/>
    <property type="project" value="UniProtKB-KW"/>
</dbReference>
<dbReference type="Gene3D" id="3.40.50.720">
    <property type="entry name" value="NAD(P)-binding Rossmann-like Domain"/>
    <property type="match status" value="1"/>
</dbReference>
<dbReference type="Proteomes" id="UP000002499">
    <property type="component" value="Unassembled WGS sequence"/>
</dbReference>
<dbReference type="InParanoid" id="E9EEZ1"/>
<dbReference type="eggNOG" id="KOG1208">
    <property type="taxonomic scope" value="Eukaryota"/>
</dbReference>
<protein>
    <submittedName>
        <fullName evidence="3">Short-chain dehydrogenase/reductase family protein, putative</fullName>
    </submittedName>
</protein>
<dbReference type="STRING" id="655827.E9EEZ1"/>
<dbReference type="HOGENOM" id="CLU_010194_44_4_1"/>
<proteinExistence type="predicted"/>
<name>E9EEZ1_METAQ</name>
<accession>E9EEZ1</accession>
<dbReference type="PANTHER" id="PTHR43157">
    <property type="entry name" value="PHOSPHATIDYLINOSITOL-GLYCAN BIOSYNTHESIS CLASS F PROTEIN-RELATED"/>
    <property type="match status" value="1"/>
</dbReference>
<dbReference type="InterPro" id="IPR036291">
    <property type="entry name" value="NAD(P)-bd_dom_sf"/>
</dbReference>
<organism evidence="4">
    <name type="scientific">Metarhizium acridum (strain CQMa 102)</name>
    <dbReference type="NCBI Taxonomy" id="655827"/>
    <lineage>
        <taxon>Eukaryota</taxon>
        <taxon>Fungi</taxon>
        <taxon>Dikarya</taxon>
        <taxon>Ascomycota</taxon>
        <taxon>Pezizomycotina</taxon>
        <taxon>Sordariomycetes</taxon>
        <taxon>Hypocreomycetidae</taxon>
        <taxon>Hypocreales</taxon>
        <taxon>Clavicipitaceae</taxon>
        <taxon>Metarhizium</taxon>
    </lineage>
</organism>
<keyword evidence="1" id="KW-0560">Oxidoreductase</keyword>
<reference evidence="3 4" key="1">
    <citation type="journal article" date="2011" name="PLoS Genet.">
        <title>Genome sequencing and comparative transcriptomics of the model entomopathogenic fungi Metarhizium anisopliae and M. acridum.</title>
        <authorList>
            <person name="Gao Q."/>
            <person name="Jin K."/>
            <person name="Ying S.H."/>
            <person name="Zhang Y."/>
            <person name="Xiao G."/>
            <person name="Shang Y."/>
            <person name="Duan Z."/>
            <person name="Hu X."/>
            <person name="Xie X.Q."/>
            <person name="Zhou G."/>
            <person name="Peng G."/>
            <person name="Luo Z."/>
            <person name="Huang W."/>
            <person name="Wang B."/>
            <person name="Fang W."/>
            <person name="Wang S."/>
            <person name="Zhong Y."/>
            <person name="Ma L.J."/>
            <person name="St Leger R.J."/>
            <person name="Zhao G.P."/>
            <person name="Pei Y."/>
            <person name="Feng M.G."/>
            <person name="Xia Y."/>
            <person name="Wang C."/>
        </authorList>
    </citation>
    <scope>NUCLEOTIDE SEQUENCE [LARGE SCALE GENOMIC DNA]</scope>
    <source>
        <strain evidence="3 4">CQMa 102</strain>
    </source>
</reference>
<dbReference type="EMBL" id="GL698575">
    <property type="protein sequence ID" value="EFY85492.1"/>
    <property type="molecule type" value="Genomic_DNA"/>
</dbReference>